<dbReference type="InterPro" id="IPR016155">
    <property type="entry name" value="Mopterin_synth/thiamin_S_b"/>
</dbReference>
<dbReference type="PANTHER" id="PTHR34472">
    <property type="entry name" value="SULFUR CARRIER PROTEIN THIS"/>
    <property type="match status" value="1"/>
</dbReference>
<name>A0ABT9GPB1_9GAMM</name>
<dbReference type="InterPro" id="IPR012675">
    <property type="entry name" value="Beta-grasp_dom_sf"/>
</dbReference>
<dbReference type="InterPro" id="IPR010035">
    <property type="entry name" value="Thi_S"/>
</dbReference>
<accession>A0ABT9GPB1</accession>
<dbReference type="Proteomes" id="UP001236258">
    <property type="component" value="Unassembled WGS sequence"/>
</dbReference>
<keyword evidence="2" id="KW-1185">Reference proteome</keyword>
<dbReference type="InterPro" id="IPR003749">
    <property type="entry name" value="ThiS/MoaD-like"/>
</dbReference>
<dbReference type="SUPFAM" id="SSF54285">
    <property type="entry name" value="MoaD/ThiS"/>
    <property type="match status" value="1"/>
</dbReference>
<protein>
    <submittedName>
        <fullName evidence="1">Sulfur carrier protein ThiS</fullName>
    </submittedName>
</protein>
<dbReference type="PANTHER" id="PTHR34472:SF1">
    <property type="entry name" value="SULFUR CARRIER PROTEIN THIS"/>
    <property type="match status" value="1"/>
</dbReference>
<gene>
    <name evidence="1" type="primary">thiS</name>
    <name evidence="1" type="ORF">Q3O59_07070</name>
</gene>
<dbReference type="EMBL" id="JAUZVY010000002">
    <property type="protein sequence ID" value="MDP4528793.1"/>
    <property type="molecule type" value="Genomic_DNA"/>
</dbReference>
<proteinExistence type="predicted"/>
<dbReference type="NCBIfam" id="TIGR01683">
    <property type="entry name" value="thiS"/>
    <property type="match status" value="1"/>
</dbReference>
<dbReference type="CDD" id="cd00565">
    <property type="entry name" value="Ubl_ThiS"/>
    <property type="match status" value="1"/>
</dbReference>
<comment type="caution">
    <text evidence="1">The sequence shown here is derived from an EMBL/GenBank/DDBJ whole genome shotgun (WGS) entry which is preliminary data.</text>
</comment>
<dbReference type="Pfam" id="PF02597">
    <property type="entry name" value="ThiS"/>
    <property type="match status" value="1"/>
</dbReference>
<sequence length="66" mass="7032">MPITVNEAPTTLTAPCSLQQLVETLELNPNGLALAVNQKIVAKSQWAETLLTEHDDVSAFQIVTGG</sequence>
<evidence type="ECO:0000313" key="1">
    <source>
        <dbReference type="EMBL" id="MDP4528793.1"/>
    </source>
</evidence>
<organism evidence="1 2">
    <name type="scientific">Alkalimonas delamerensis</name>
    <dbReference type="NCBI Taxonomy" id="265981"/>
    <lineage>
        <taxon>Bacteria</taxon>
        <taxon>Pseudomonadati</taxon>
        <taxon>Pseudomonadota</taxon>
        <taxon>Gammaproteobacteria</taxon>
        <taxon>Alkalimonas</taxon>
    </lineage>
</organism>
<dbReference type="Gene3D" id="3.10.20.30">
    <property type="match status" value="1"/>
</dbReference>
<reference evidence="1 2" key="1">
    <citation type="submission" date="2023-08" db="EMBL/GenBank/DDBJ databases">
        <authorList>
            <person name="Joshi A."/>
            <person name="Thite S."/>
        </authorList>
    </citation>
    <scope>NUCLEOTIDE SEQUENCE [LARGE SCALE GENOMIC DNA]</scope>
    <source>
        <strain evidence="1 2">1E1</strain>
    </source>
</reference>
<dbReference type="RefSeq" id="WP_305944900.1">
    <property type="nucleotide sequence ID" value="NZ_JAUZVY010000002.1"/>
</dbReference>
<evidence type="ECO:0000313" key="2">
    <source>
        <dbReference type="Proteomes" id="UP001236258"/>
    </source>
</evidence>